<dbReference type="GO" id="GO:0009378">
    <property type="term" value="F:four-way junction helicase activity"/>
    <property type="evidence" value="ECO:0007669"/>
    <property type="project" value="TreeGrafter"/>
</dbReference>
<dbReference type="eggNOG" id="KOG0351">
    <property type="taxonomic scope" value="Eukaryota"/>
</dbReference>
<dbReference type="Proteomes" id="UP000030669">
    <property type="component" value="Unassembled WGS sequence"/>
</dbReference>
<dbReference type="OrthoDB" id="2507344at2759"/>
<dbReference type="KEGG" id="gtr:GLOTRDRAFT_20594"/>
<dbReference type="GO" id="GO:0003676">
    <property type="term" value="F:nucleic acid binding"/>
    <property type="evidence" value="ECO:0007669"/>
    <property type="project" value="InterPro"/>
</dbReference>
<protein>
    <recommendedName>
        <fullName evidence="2">DEAD/DEAH-box helicase domain-containing protein</fullName>
    </recommendedName>
</protein>
<keyword evidence="4" id="KW-1185">Reference proteome</keyword>
<dbReference type="InterPro" id="IPR027417">
    <property type="entry name" value="P-loop_NTPase"/>
</dbReference>
<gene>
    <name evidence="3" type="ORF">GLOTRDRAFT_20594</name>
</gene>
<feature type="non-terminal residue" evidence="3">
    <location>
        <position position="129"/>
    </location>
</feature>
<feature type="domain" description="DEAD/DEAH-box helicase" evidence="2">
    <location>
        <begin position="7"/>
        <end position="125"/>
    </location>
</feature>
<dbReference type="RefSeq" id="XP_007871324.1">
    <property type="nucleotide sequence ID" value="XM_007873133.1"/>
</dbReference>
<organism evidence="3 4">
    <name type="scientific">Gloeophyllum trabeum (strain ATCC 11539 / FP-39264 / Madison 617)</name>
    <name type="common">Brown rot fungus</name>
    <dbReference type="NCBI Taxonomy" id="670483"/>
    <lineage>
        <taxon>Eukaryota</taxon>
        <taxon>Fungi</taxon>
        <taxon>Dikarya</taxon>
        <taxon>Basidiomycota</taxon>
        <taxon>Agaricomycotina</taxon>
        <taxon>Agaricomycetes</taxon>
        <taxon>Gloeophyllales</taxon>
        <taxon>Gloeophyllaceae</taxon>
        <taxon>Gloeophyllum</taxon>
    </lineage>
</organism>
<comment type="similarity">
    <text evidence="1">Belongs to the helicase family. RecQ subfamily.</text>
</comment>
<dbReference type="GeneID" id="19305012"/>
<dbReference type="PANTHER" id="PTHR13710">
    <property type="entry name" value="DNA HELICASE RECQ FAMILY MEMBER"/>
    <property type="match status" value="1"/>
</dbReference>
<evidence type="ECO:0000259" key="2">
    <source>
        <dbReference type="Pfam" id="PF00270"/>
    </source>
</evidence>
<dbReference type="STRING" id="670483.S7PS61"/>
<dbReference type="AlphaFoldDB" id="S7PS61"/>
<accession>S7PS61</accession>
<dbReference type="PANTHER" id="PTHR13710:SF154">
    <property type="entry name" value="RECQ HELICASE, PUTATIVE (AFU_ORTHOLOGUE AFUA_6G14720)-RELATED"/>
    <property type="match status" value="1"/>
</dbReference>
<dbReference type="GO" id="GO:0043138">
    <property type="term" value="F:3'-5' DNA helicase activity"/>
    <property type="evidence" value="ECO:0007669"/>
    <property type="project" value="TreeGrafter"/>
</dbReference>
<dbReference type="EMBL" id="KB469324">
    <property type="protein sequence ID" value="EPQ50217.1"/>
    <property type="molecule type" value="Genomic_DNA"/>
</dbReference>
<dbReference type="GO" id="GO:0005694">
    <property type="term" value="C:chromosome"/>
    <property type="evidence" value="ECO:0007669"/>
    <property type="project" value="TreeGrafter"/>
</dbReference>
<proteinExistence type="inferred from homology"/>
<evidence type="ECO:0000313" key="4">
    <source>
        <dbReference type="Proteomes" id="UP000030669"/>
    </source>
</evidence>
<name>S7PS61_GLOTA</name>
<dbReference type="GO" id="GO:0005524">
    <property type="term" value="F:ATP binding"/>
    <property type="evidence" value="ECO:0007669"/>
    <property type="project" value="InterPro"/>
</dbReference>
<feature type="non-terminal residue" evidence="3">
    <location>
        <position position="1"/>
    </location>
</feature>
<sequence length="129" mass="14546">AKWRSETQKDIVVAALSNEATFVGILATGGGKSVAWLVPAVVEPAFKSIVIIPNRSLLEDMVRKTRALGISCRQWRSSDPIYCDCPVIYVALETAVGEKFKQFYREMEHVIKRIVFDEAHQLITSSEYR</sequence>
<dbReference type="GO" id="GO:0005737">
    <property type="term" value="C:cytoplasm"/>
    <property type="evidence" value="ECO:0007669"/>
    <property type="project" value="TreeGrafter"/>
</dbReference>
<evidence type="ECO:0000313" key="3">
    <source>
        <dbReference type="EMBL" id="EPQ50217.1"/>
    </source>
</evidence>
<dbReference type="InterPro" id="IPR011545">
    <property type="entry name" value="DEAD/DEAH_box_helicase_dom"/>
</dbReference>
<dbReference type="GO" id="GO:0000724">
    <property type="term" value="P:double-strand break repair via homologous recombination"/>
    <property type="evidence" value="ECO:0007669"/>
    <property type="project" value="TreeGrafter"/>
</dbReference>
<dbReference type="SUPFAM" id="SSF52540">
    <property type="entry name" value="P-loop containing nucleoside triphosphate hydrolases"/>
    <property type="match status" value="1"/>
</dbReference>
<dbReference type="Gene3D" id="3.40.50.300">
    <property type="entry name" value="P-loop containing nucleotide triphosphate hydrolases"/>
    <property type="match status" value="1"/>
</dbReference>
<evidence type="ECO:0000256" key="1">
    <source>
        <dbReference type="ARBA" id="ARBA00005446"/>
    </source>
</evidence>
<dbReference type="HOGENOM" id="CLU_1953922_0_0_1"/>
<reference evidence="3 4" key="1">
    <citation type="journal article" date="2012" name="Science">
        <title>The Paleozoic origin of enzymatic lignin decomposition reconstructed from 31 fungal genomes.</title>
        <authorList>
            <person name="Floudas D."/>
            <person name="Binder M."/>
            <person name="Riley R."/>
            <person name="Barry K."/>
            <person name="Blanchette R.A."/>
            <person name="Henrissat B."/>
            <person name="Martinez A.T."/>
            <person name="Otillar R."/>
            <person name="Spatafora J.W."/>
            <person name="Yadav J.S."/>
            <person name="Aerts A."/>
            <person name="Benoit I."/>
            <person name="Boyd A."/>
            <person name="Carlson A."/>
            <person name="Copeland A."/>
            <person name="Coutinho P.M."/>
            <person name="de Vries R.P."/>
            <person name="Ferreira P."/>
            <person name="Findley K."/>
            <person name="Foster B."/>
            <person name="Gaskell J."/>
            <person name="Glotzer D."/>
            <person name="Gorecki P."/>
            <person name="Heitman J."/>
            <person name="Hesse C."/>
            <person name="Hori C."/>
            <person name="Igarashi K."/>
            <person name="Jurgens J.A."/>
            <person name="Kallen N."/>
            <person name="Kersten P."/>
            <person name="Kohler A."/>
            <person name="Kuees U."/>
            <person name="Kumar T.K.A."/>
            <person name="Kuo A."/>
            <person name="LaButti K."/>
            <person name="Larrondo L.F."/>
            <person name="Lindquist E."/>
            <person name="Ling A."/>
            <person name="Lombard V."/>
            <person name="Lucas S."/>
            <person name="Lundell T."/>
            <person name="Martin R."/>
            <person name="McLaughlin D.J."/>
            <person name="Morgenstern I."/>
            <person name="Morin E."/>
            <person name="Murat C."/>
            <person name="Nagy L.G."/>
            <person name="Nolan M."/>
            <person name="Ohm R.A."/>
            <person name="Patyshakuliyeva A."/>
            <person name="Rokas A."/>
            <person name="Ruiz-Duenas F.J."/>
            <person name="Sabat G."/>
            <person name="Salamov A."/>
            <person name="Samejima M."/>
            <person name="Schmutz J."/>
            <person name="Slot J.C."/>
            <person name="St John F."/>
            <person name="Stenlid J."/>
            <person name="Sun H."/>
            <person name="Sun S."/>
            <person name="Syed K."/>
            <person name="Tsang A."/>
            <person name="Wiebenga A."/>
            <person name="Young D."/>
            <person name="Pisabarro A."/>
            <person name="Eastwood D.C."/>
            <person name="Martin F."/>
            <person name="Cullen D."/>
            <person name="Grigoriev I.V."/>
            <person name="Hibbett D.S."/>
        </authorList>
    </citation>
    <scope>NUCLEOTIDE SEQUENCE [LARGE SCALE GENOMIC DNA]</scope>
    <source>
        <strain evidence="3 4">ATCC 11539</strain>
    </source>
</reference>
<dbReference type="OMA" id="FWPQMAQ"/>
<dbReference type="Pfam" id="PF00270">
    <property type="entry name" value="DEAD"/>
    <property type="match status" value="1"/>
</dbReference>